<gene>
    <name evidence="1" type="ORF">E2C01_029084</name>
</gene>
<proteinExistence type="predicted"/>
<protein>
    <submittedName>
        <fullName evidence="1">Uncharacterized protein</fullName>
    </submittedName>
</protein>
<sequence>MMMKPANDVKGTKVLFKLCPLSCLTPLLPGSRLPQSWTPWRTSLLENPCLNPEEHLFLDRLGDSPVVAFSL</sequence>
<name>A0A5B7EQY0_PORTR</name>
<organism evidence="1 2">
    <name type="scientific">Portunus trituberculatus</name>
    <name type="common">Swimming crab</name>
    <name type="synonym">Neptunus trituberculatus</name>
    <dbReference type="NCBI Taxonomy" id="210409"/>
    <lineage>
        <taxon>Eukaryota</taxon>
        <taxon>Metazoa</taxon>
        <taxon>Ecdysozoa</taxon>
        <taxon>Arthropoda</taxon>
        <taxon>Crustacea</taxon>
        <taxon>Multicrustacea</taxon>
        <taxon>Malacostraca</taxon>
        <taxon>Eumalacostraca</taxon>
        <taxon>Eucarida</taxon>
        <taxon>Decapoda</taxon>
        <taxon>Pleocyemata</taxon>
        <taxon>Brachyura</taxon>
        <taxon>Eubrachyura</taxon>
        <taxon>Portunoidea</taxon>
        <taxon>Portunidae</taxon>
        <taxon>Portuninae</taxon>
        <taxon>Portunus</taxon>
    </lineage>
</organism>
<comment type="caution">
    <text evidence="1">The sequence shown here is derived from an EMBL/GenBank/DDBJ whole genome shotgun (WGS) entry which is preliminary data.</text>
</comment>
<dbReference type="AlphaFoldDB" id="A0A5B7EQY0"/>
<reference evidence="1 2" key="1">
    <citation type="submission" date="2019-05" db="EMBL/GenBank/DDBJ databases">
        <title>Another draft genome of Portunus trituberculatus and its Hox gene families provides insights of decapod evolution.</title>
        <authorList>
            <person name="Jeong J.-H."/>
            <person name="Song I."/>
            <person name="Kim S."/>
            <person name="Choi T."/>
            <person name="Kim D."/>
            <person name="Ryu S."/>
            <person name="Kim W."/>
        </authorList>
    </citation>
    <scope>NUCLEOTIDE SEQUENCE [LARGE SCALE GENOMIC DNA]</scope>
    <source>
        <tissue evidence="1">Muscle</tissue>
    </source>
</reference>
<keyword evidence="2" id="KW-1185">Reference proteome</keyword>
<evidence type="ECO:0000313" key="2">
    <source>
        <dbReference type="Proteomes" id="UP000324222"/>
    </source>
</evidence>
<dbReference type="EMBL" id="VSRR010003319">
    <property type="protein sequence ID" value="MPC35657.1"/>
    <property type="molecule type" value="Genomic_DNA"/>
</dbReference>
<accession>A0A5B7EQY0</accession>
<dbReference type="Proteomes" id="UP000324222">
    <property type="component" value="Unassembled WGS sequence"/>
</dbReference>
<evidence type="ECO:0000313" key="1">
    <source>
        <dbReference type="EMBL" id="MPC35657.1"/>
    </source>
</evidence>